<keyword evidence="1" id="KW-0732">Signal</keyword>
<keyword evidence="3" id="KW-1185">Reference proteome</keyword>
<dbReference type="Proteomes" id="UP000006048">
    <property type="component" value="Chromosome"/>
</dbReference>
<dbReference type="AlphaFoldDB" id="I4B1Y5"/>
<organism evidence="2 3">
    <name type="scientific">Turneriella parva (strain ATCC BAA-1111 / DSM 21527 / NCTC 11395 / H)</name>
    <name type="common">Leptospira parva</name>
    <dbReference type="NCBI Taxonomy" id="869212"/>
    <lineage>
        <taxon>Bacteria</taxon>
        <taxon>Pseudomonadati</taxon>
        <taxon>Spirochaetota</taxon>
        <taxon>Spirochaetia</taxon>
        <taxon>Leptospirales</taxon>
        <taxon>Leptospiraceae</taxon>
        <taxon>Turneriella</taxon>
    </lineage>
</organism>
<protein>
    <recommendedName>
        <fullName evidence="4">ABC transporter substrate-binding protein</fullName>
    </recommendedName>
</protein>
<evidence type="ECO:0000313" key="3">
    <source>
        <dbReference type="Proteomes" id="UP000006048"/>
    </source>
</evidence>
<dbReference type="Pfam" id="PF04392">
    <property type="entry name" value="ABC_sub_bind"/>
    <property type="match status" value="1"/>
</dbReference>
<sequence length="310" mass="33831">MHTLLRALAICLPMVLNAATKPVYVFVTDSDIRQFEQVVQGFAESYPQASIERINLDGKPDKAAVRAFVARHKPAMIIALGSIAATTAASLDGKTPVIFGMVLNHRRYAQLKKAHVAGVSMEIPAQAWLTQFRLLYPDLKAIAVPYNPDASAEIVRDATAAAQNLKIGVWGVPLADPNTVGSRLEAEKPENFNALWMVADFKLYYNESTAFGQLLEFSLLTRKPLMGASEAFVKAGALFSVSINYQTLGSQLALVSRQILEDKLTPAAIGIQAPIGTFTVVNKKTGREIFGDNFNEDLFGNADKVYPEEE</sequence>
<feature type="signal peptide" evidence="1">
    <location>
        <begin position="1"/>
        <end position="18"/>
    </location>
</feature>
<reference evidence="2 3" key="1">
    <citation type="submission" date="2012-06" db="EMBL/GenBank/DDBJ databases">
        <title>The complete chromosome of genome of Turneriella parva DSM 21527.</title>
        <authorList>
            <consortium name="US DOE Joint Genome Institute (JGI-PGF)"/>
            <person name="Lucas S."/>
            <person name="Han J."/>
            <person name="Lapidus A."/>
            <person name="Bruce D."/>
            <person name="Goodwin L."/>
            <person name="Pitluck S."/>
            <person name="Peters L."/>
            <person name="Kyrpides N."/>
            <person name="Mavromatis K."/>
            <person name="Ivanova N."/>
            <person name="Mikhailova N."/>
            <person name="Chertkov O."/>
            <person name="Detter J.C."/>
            <person name="Tapia R."/>
            <person name="Han C."/>
            <person name="Land M."/>
            <person name="Hauser L."/>
            <person name="Markowitz V."/>
            <person name="Cheng J.-F."/>
            <person name="Hugenholtz P."/>
            <person name="Woyke T."/>
            <person name="Wu D."/>
            <person name="Gronow S."/>
            <person name="Wellnitz S."/>
            <person name="Brambilla E."/>
            <person name="Klenk H.-P."/>
            <person name="Eisen J.A."/>
        </authorList>
    </citation>
    <scope>NUCLEOTIDE SEQUENCE [LARGE SCALE GENOMIC DNA]</scope>
    <source>
        <strain evidence="3">ATCC BAA-1111 / DSM 21527 / NCTC 11395 / H</strain>
    </source>
</reference>
<dbReference type="PANTHER" id="PTHR35271">
    <property type="entry name" value="ABC TRANSPORTER, SUBSTRATE-BINDING LIPOPROTEIN-RELATED"/>
    <property type="match status" value="1"/>
</dbReference>
<gene>
    <name evidence="2" type="ordered locus">Turpa_0640</name>
</gene>
<dbReference type="KEGG" id="tpx:Turpa_0640"/>
<evidence type="ECO:0000256" key="1">
    <source>
        <dbReference type="SAM" id="SignalP"/>
    </source>
</evidence>
<dbReference type="RefSeq" id="WP_014801810.1">
    <property type="nucleotide sequence ID" value="NC_018020.1"/>
</dbReference>
<accession>I4B1Y5</accession>
<evidence type="ECO:0008006" key="4">
    <source>
        <dbReference type="Google" id="ProtNLM"/>
    </source>
</evidence>
<dbReference type="InterPro" id="IPR007487">
    <property type="entry name" value="ABC_transpt-TYRBP-like"/>
</dbReference>
<name>I4B1Y5_TURPD</name>
<dbReference type="HOGENOM" id="CLU_896985_0_0_12"/>
<dbReference type="STRING" id="869212.Turpa_0640"/>
<feature type="chain" id="PRO_5003686338" description="ABC transporter substrate-binding protein" evidence="1">
    <location>
        <begin position="19"/>
        <end position="310"/>
    </location>
</feature>
<evidence type="ECO:0000313" key="2">
    <source>
        <dbReference type="EMBL" id="AFM11292.1"/>
    </source>
</evidence>
<dbReference type="EMBL" id="CP002959">
    <property type="protein sequence ID" value="AFM11292.1"/>
    <property type="molecule type" value="Genomic_DNA"/>
</dbReference>
<dbReference type="PANTHER" id="PTHR35271:SF1">
    <property type="entry name" value="ABC TRANSPORTER, SUBSTRATE-BINDING LIPOPROTEIN"/>
    <property type="match status" value="1"/>
</dbReference>
<proteinExistence type="predicted"/>
<dbReference type="Gene3D" id="3.40.50.2300">
    <property type="match status" value="2"/>
</dbReference>
<dbReference type="OrthoDB" id="9776955at2"/>